<keyword evidence="3" id="KW-1185">Reference proteome</keyword>
<name>A0ABQ0M7D8_MYCCL</name>
<feature type="region of interest" description="Disordered" evidence="1">
    <location>
        <begin position="111"/>
        <end position="139"/>
    </location>
</feature>
<dbReference type="EMBL" id="DF849833">
    <property type="protein sequence ID" value="GAT59263.1"/>
    <property type="molecule type" value="Genomic_DNA"/>
</dbReference>
<proteinExistence type="predicted"/>
<gene>
    <name evidence="2" type="ORF">MCHLO_15582</name>
</gene>
<reference evidence="2" key="1">
    <citation type="submission" date="2014-09" db="EMBL/GenBank/DDBJ databases">
        <title>Genome sequence of the luminous mushroom Mycena chlorophos for searching fungal bioluminescence genes.</title>
        <authorList>
            <person name="Tanaka Y."/>
            <person name="Kasuga D."/>
            <person name="Oba Y."/>
            <person name="Hase S."/>
            <person name="Sato K."/>
            <person name="Oba Y."/>
            <person name="Sakakibara Y."/>
        </authorList>
    </citation>
    <scope>NUCLEOTIDE SEQUENCE</scope>
</reference>
<feature type="region of interest" description="Disordered" evidence="1">
    <location>
        <begin position="191"/>
        <end position="226"/>
    </location>
</feature>
<sequence>MLHHDDEKQTFRQPRSIRGDALRRVEPRVISALSYCITGKNQRAPTGLLDAPRGTEDLDARFYTHPDLRPFNARAAVGPAHNINVGLRTSLPKRLFYIKWRQRMRRDLRVSKARDDGPSADLPQAWVRLSGPTTPPQETIFDQEAPMEVDGEISQRATGGLLGGPSGSPRKQLCLLCLLLSLAVDRFTSSSSLATRHRHMDPETSSLHTKTSCASPPKCATAKSRR</sequence>
<evidence type="ECO:0000256" key="1">
    <source>
        <dbReference type="SAM" id="MobiDB-lite"/>
    </source>
</evidence>
<feature type="compositionally biased region" description="Polar residues" evidence="1">
    <location>
        <begin position="203"/>
        <end position="214"/>
    </location>
</feature>
<organism evidence="2 3">
    <name type="scientific">Mycena chlorophos</name>
    <name type="common">Agaric fungus</name>
    <name type="synonym">Agaricus chlorophos</name>
    <dbReference type="NCBI Taxonomy" id="658473"/>
    <lineage>
        <taxon>Eukaryota</taxon>
        <taxon>Fungi</taxon>
        <taxon>Dikarya</taxon>
        <taxon>Basidiomycota</taxon>
        <taxon>Agaricomycotina</taxon>
        <taxon>Agaricomycetes</taxon>
        <taxon>Agaricomycetidae</taxon>
        <taxon>Agaricales</taxon>
        <taxon>Marasmiineae</taxon>
        <taxon>Mycenaceae</taxon>
        <taxon>Mycena</taxon>
    </lineage>
</organism>
<evidence type="ECO:0000313" key="3">
    <source>
        <dbReference type="Proteomes" id="UP000815677"/>
    </source>
</evidence>
<protein>
    <submittedName>
        <fullName evidence="2">Uncharacterized protein</fullName>
    </submittedName>
</protein>
<accession>A0ABQ0M7D8</accession>
<dbReference type="Proteomes" id="UP000815677">
    <property type="component" value="Unassembled WGS sequence"/>
</dbReference>
<evidence type="ECO:0000313" key="2">
    <source>
        <dbReference type="EMBL" id="GAT59263.1"/>
    </source>
</evidence>